<keyword evidence="3" id="KW-1185">Reference proteome</keyword>
<accession>A0ABT6XSD2</accession>
<dbReference type="PIRSF" id="PIRSF037442">
    <property type="entry name" value="UCP037442_abhydr"/>
    <property type="match status" value="1"/>
</dbReference>
<dbReference type="EMBL" id="JASGBP010000007">
    <property type="protein sequence ID" value="MDI9257887.1"/>
    <property type="molecule type" value="Genomic_DNA"/>
</dbReference>
<dbReference type="InterPro" id="IPR022742">
    <property type="entry name" value="Hydrolase_4"/>
</dbReference>
<evidence type="ECO:0000313" key="2">
    <source>
        <dbReference type="EMBL" id="MDI9257887.1"/>
    </source>
</evidence>
<protein>
    <submittedName>
        <fullName evidence="2">Alpha/beta fold hydrolase</fullName>
    </submittedName>
</protein>
<sequence>MKQIEIKTLSNNLITAQIYGTKKDSVLIISSATGVKQNFYRRFADFVSGLGITVITFDYSGIGFSLKVPIQQIKSSASDWGKNDLEAVIRYTKKKYPDAKITLLGHSIGGQIIGLAKSSAEVQKVILIAAQSGYWKLWKGFDRVLMWTNWHVLFPALINLFGYMPSKRISGMENLPKFVAKQWSSWGRKPNYLFDEVSEQDLFFNDITTKVVAISIENDFYAPKAAVDFFTERYKNAVITKLHLSPKDFNTKDIGHFGIFRGKFESSLWKLLYNEIDK</sequence>
<dbReference type="Proteomes" id="UP001230035">
    <property type="component" value="Unassembled WGS sequence"/>
</dbReference>
<dbReference type="InterPro" id="IPR029058">
    <property type="entry name" value="AB_hydrolase_fold"/>
</dbReference>
<dbReference type="GO" id="GO:0016787">
    <property type="term" value="F:hydrolase activity"/>
    <property type="evidence" value="ECO:0007669"/>
    <property type="project" value="UniProtKB-KW"/>
</dbReference>
<evidence type="ECO:0000313" key="3">
    <source>
        <dbReference type="Proteomes" id="UP001230035"/>
    </source>
</evidence>
<reference evidence="2 3" key="1">
    <citation type="submission" date="2023-05" db="EMBL/GenBank/DDBJ databases">
        <title>Flavobacterium sedimenti sp. nov., isolated from the sediment.</title>
        <authorList>
            <person name="Wu N."/>
        </authorList>
    </citation>
    <scope>NUCLEOTIDE SEQUENCE [LARGE SCALE GENOMIC DNA]</scope>
    <source>
        <strain evidence="2 3">YZ-48</strain>
    </source>
</reference>
<dbReference type="Pfam" id="PF12146">
    <property type="entry name" value="Hydrolase_4"/>
    <property type="match status" value="1"/>
</dbReference>
<comment type="caution">
    <text evidence="2">The sequence shown here is derived from an EMBL/GenBank/DDBJ whole genome shotgun (WGS) entry which is preliminary data.</text>
</comment>
<dbReference type="RefSeq" id="WP_283239564.1">
    <property type="nucleotide sequence ID" value="NZ_JASGBP010000007.1"/>
</dbReference>
<dbReference type="InterPro" id="IPR017208">
    <property type="entry name" value="UCP037442_abhydr"/>
</dbReference>
<proteinExistence type="predicted"/>
<dbReference type="SUPFAM" id="SSF53474">
    <property type="entry name" value="alpha/beta-Hydrolases"/>
    <property type="match status" value="1"/>
</dbReference>
<keyword evidence="2" id="KW-0378">Hydrolase</keyword>
<name>A0ABT6XSD2_9FLAO</name>
<feature type="domain" description="Serine aminopeptidase S33" evidence="1">
    <location>
        <begin position="24"/>
        <end position="147"/>
    </location>
</feature>
<evidence type="ECO:0000259" key="1">
    <source>
        <dbReference type="Pfam" id="PF12146"/>
    </source>
</evidence>
<gene>
    <name evidence="2" type="ORF">QHT84_10730</name>
</gene>
<organism evidence="2 3">
    <name type="scientific">Flavobacterium sedimenticola</name>
    <dbReference type="NCBI Taxonomy" id="3043286"/>
    <lineage>
        <taxon>Bacteria</taxon>
        <taxon>Pseudomonadati</taxon>
        <taxon>Bacteroidota</taxon>
        <taxon>Flavobacteriia</taxon>
        <taxon>Flavobacteriales</taxon>
        <taxon>Flavobacteriaceae</taxon>
        <taxon>Flavobacterium</taxon>
    </lineage>
</organism>
<dbReference type="Gene3D" id="3.40.50.1820">
    <property type="entry name" value="alpha/beta hydrolase"/>
    <property type="match status" value="1"/>
</dbReference>